<protein>
    <submittedName>
        <fullName evidence="3">NAD(P)-dependent dehydrogenase (Short-subunit alcohol dehydrogenase family)</fullName>
    </submittedName>
</protein>
<dbReference type="SUPFAM" id="SSF51735">
    <property type="entry name" value="NAD(P)-binding Rossmann-fold domains"/>
    <property type="match status" value="1"/>
</dbReference>
<dbReference type="Proteomes" id="UP000783390">
    <property type="component" value="Unassembled WGS sequence"/>
</dbReference>
<dbReference type="PANTHER" id="PTHR48107:SF16">
    <property type="entry name" value="NADPH-DEPENDENT ALDEHYDE REDUCTASE 1, CHLOROPLASTIC"/>
    <property type="match status" value="1"/>
</dbReference>
<reference evidence="3 4" key="1">
    <citation type="submission" date="2021-03" db="EMBL/GenBank/DDBJ databases">
        <title>Genomic Encyclopedia of Type Strains, Phase IV (KMG-IV): sequencing the most valuable type-strain genomes for metagenomic binning, comparative biology and taxonomic classification.</title>
        <authorList>
            <person name="Goeker M."/>
        </authorList>
    </citation>
    <scope>NUCLEOTIDE SEQUENCE [LARGE SCALE GENOMIC DNA]</scope>
    <source>
        <strain evidence="3 4">DSM 3984</strain>
    </source>
</reference>
<accession>A0ABS4F0Y1</accession>
<gene>
    <name evidence="3" type="ORF">J2Z53_001491</name>
</gene>
<dbReference type="Pfam" id="PF13561">
    <property type="entry name" value="adh_short_C2"/>
    <property type="match status" value="1"/>
</dbReference>
<evidence type="ECO:0000256" key="2">
    <source>
        <dbReference type="ARBA" id="ARBA00023002"/>
    </source>
</evidence>
<name>A0ABS4F0Y1_9CLOT</name>
<dbReference type="PANTHER" id="PTHR48107">
    <property type="entry name" value="NADPH-DEPENDENT ALDEHYDE REDUCTASE-LIKE PROTEIN, CHLOROPLASTIC-RELATED"/>
    <property type="match status" value="1"/>
</dbReference>
<evidence type="ECO:0000256" key="1">
    <source>
        <dbReference type="ARBA" id="ARBA00006484"/>
    </source>
</evidence>
<dbReference type="PROSITE" id="PS00061">
    <property type="entry name" value="ADH_SHORT"/>
    <property type="match status" value="1"/>
</dbReference>
<keyword evidence="4" id="KW-1185">Reference proteome</keyword>
<dbReference type="InterPro" id="IPR036291">
    <property type="entry name" value="NAD(P)-bd_dom_sf"/>
</dbReference>
<dbReference type="Gene3D" id="3.40.50.720">
    <property type="entry name" value="NAD(P)-binding Rossmann-like Domain"/>
    <property type="match status" value="1"/>
</dbReference>
<dbReference type="InterPro" id="IPR002347">
    <property type="entry name" value="SDR_fam"/>
</dbReference>
<dbReference type="PRINTS" id="PR00080">
    <property type="entry name" value="SDRFAMILY"/>
</dbReference>
<dbReference type="RefSeq" id="WP_209796790.1">
    <property type="nucleotide sequence ID" value="NZ_JAGGJZ010000003.1"/>
</dbReference>
<comment type="caution">
    <text evidence="3">The sequence shown here is derived from an EMBL/GenBank/DDBJ whole genome shotgun (WGS) entry which is preliminary data.</text>
</comment>
<dbReference type="EMBL" id="JAGGJZ010000003">
    <property type="protein sequence ID" value="MBP1889908.1"/>
    <property type="molecule type" value="Genomic_DNA"/>
</dbReference>
<organism evidence="3 4">
    <name type="scientific">Clostridium moniliforme</name>
    <dbReference type="NCBI Taxonomy" id="39489"/>
    <lineage>
        <taxon>Bacteria</taxon>
        <taxon>Bacillati</taxon>
        <taxon>Bacillota</taxon>
        <taxon>Clostridia</taxon>
        <taxon>Eubacteriales</taxon>
        <taxon>Clostridiaceae</taxon>
        <taxon>Clostridium</taxon>
    </lineage>
</organism>
<sequence>MIQNSFPRIFNTQKELTQPGKENDMSISPIYYNENYNNGKRLKDKVAIITGGDSGIGRAVSLAFAREGAKVVIVYLNEEEDANKTLDLVKKLNSEGIIISGDLGEESFCSKVISKTINEFNKIDIIVNNAGEQYPANSLLDITSDQLLHTFKTNVFSAFYLIKEALPYLKEGSSIINTTSVTAYNGHDRLIDYSSSKGALTSFTRSLALNLANVGIRVNSVAPGPIWTPLIPASFKKEEYKNFGSKTAFKRPGQPVELAEAYVFLASEGSSFITGETIHVNGGEMINV</sequence>
<evidence type="ECO:0000313" key="3">
    <source>
        <dbReference type="EMBL" id="MBP1889908.1"/>
    </source>
</evidence>
<dbReference type="InterPro" id="IPR020904">
    <property type="entry name" value="Sc_DH/Rdtase_CS"/>
</dbReference>
<proteinExistence type="inferred from homology"/>
<comment type="similarity">
    <text evidence="1">Belongs to the short-chain dehydrogenases/reductases (SDR) family.</text>
</comment>
<dbReference type="PRINTS" id="PR00081">
    <property type="entry name" value="GDHRDH"/>
</dbReference>
<keyword evidence="2" id="KW-0560">Oxidoreductase</keyword>
<evidence type="ECO:0000313" key="4">
    <source>
        <dbReference type="Proteomes" id="UP000783390"/>
    </source>
</evidence>